<reference evidence="1" key="1">
    <citation type="journal article" date="2015" name="Nature">
        <title>Complex archaea that bridge the gap between prokaryotes and eukaryotes.</title>
        <authorList>
            <person name="Spang A."/>
            <person name="Saw J.H."/>
            <person name="Jorgensen S.L."/>
            <person name="Zaremba-Niedzwiedzka K."/>
            <person name="Martijn J."/>
            <person name="Lind A.E."/>
            <person name="van Eijk R."/>
            <person name="Schleper C."/>
            <person name="Guy L."/>
            <person name="Ettema T.J."/>
        </authorList>
    </citation>
    <scope>NUCLEOTIDE SEQUENCE</scope>
</reference>
<name>A0A0F9HBV4_9ZZZZ</name>
<evidence type="ECO:0008006" key="2">
    <source>
        <dbReference type="Google" id="ProtNLM"/>
    </source>
</evidence>
<accession>A0A0F9HBV4</accession>
<proteinExistence type="predicted"/>
<comment type="caution">
    <text evidence="1">The sequence shown here is derived from an EMBL/GenBank/DDBJ whole genome shotgun (WGS) entry which is preliminary data.</text>
</comment>
<organism evidence="1">
    <name type="scientific">marine sediment metagenome</name>
    <dbReference type="NCBI Taxonomy" id="412755"/>
    <lineage>
        <taxon>unclassified sequences</taxon>
        <taxon>metagenomes</taxon>
        <taxon>ecological metagenomes</taxon>
    </lineage>
</organism>
<dbReference type="AlphaFoldDB" id="A0A0F9HBV4"/>
<gene>
    <name evidence="1" type="ORF">LCGC14_1722330</name>
</gene>
<feature type="non-terminal residue" evidence="1">
    <location>
        <position position="1"/>
    </location>
</feature>
<dbReference type="Gene3D" id="3.40.50.450">
    <property type="match status" value="1"/>
</dbReference>
<dbReference type="EMBL" id="LAZR01015518">
    <property type="protein sequence ID" value="KKM09958.1"/>
    <property type="molecule type" value="Genomic_DNA"/>
</dbReference>
<evidence type="ECO:0000313" key="1">
    <source>
        <dbReference type="EMBL" id="KKM09958.1"/>
    </source>
</evidence>
<sequence length="56" mass="6332">IMEPAHPLARNKLMVARADFLIATPKTMKEVMRGSGTWATIRYARKADIPILLLPR</sequence>
<protein>
    <recommendedName>
        <fullName evidence="2">UspA domain-containing protein</fullName>
    </recommendedName>
</protein>